<dbReference type="AlphaFoldDB" id="A0ABD3EK60"/>
<dbReference type="PROSITE" id="PS51566">
    <property type="entry name" value="SAM_MT43_TRX_MLL"/>
    <property type="match status" value="1"/>
</dbReference>
<dbReference type="Pfam" id="PF13832">
    <property type="entry name" value="zf-HC5HC2H_2"/>
    <property type="match status" value="1"/>
</dbReference>
<dbReference type="InterPro" id="IPR000313">
    <property type="entry name" value="PWWP_dom"/>
</dbReference>
<evidence type="ECO:0000256" key="2">
    <source>
        <dbReference type="ARBA" id="ARBA00022603"/>
    </source>
</evidence>
<proteinExistence type="predicted"/>
<dbReference type="CDD" id="cd10518">
    <property type="entry name" value="SET_SETD1-like"/>
    <property type="match status" value="1"/>
</dbReference>
<dbReference type="PROSITE" id="PS50280">
    <property type="entry name" value="SET"/>
    <property type="match status" value="1"/>
</dbReference>
<evidence type="ECO:0000256" key="5">
    <source>
        <dbReference type="ARBA" id="ARBA00022723"/>
    </source>
</evidence>
<dbReference type="EMBL" id="JAVIJP010000005">
    <property type="protein sequence ID" value="KAL3653619.1"/>
    <property type="molecule type" value="Genomic_DNA"/>
</dbReference>
<evidence type="ECO:0000256" key="7">
    <source>
        <dbReference type="ARBA" id="ARBA00022771"/>
    </source>
</evidence>
<evidence type="ECO:0000256" key="1">
    <source>
        <dbReference type="ARBA" id="ARBA00004123"/>
    </source>
</evidence>
<dbReference type="PANTHER" id="PTHR13793">
    <property type="entry name" value="PHD FINGER PROTEINS"/>
    <property type="match status" value="1"/>
</dbReference>
<accession>A0ABD3EK60</accession>
<feature type="domain" description="SET" evidence="16">
    <location>
        <begin position="895"/>
        <end position="1012"/>
    </location>
</feature>
<dbReference type="InterPro" id="IPR019787">
    <property type="entry name" value="Znf_PHD-finger"/>
</dbReference>
<feature type="domain" description="PHD-type" evidence="18">
    <location>
        <begin position="660"/>
        <end position="775"/>
    </location>
</feature>
<comment type="caution">
    <text evidence="19">The sequence shown here is derived from an EMBL/GenBank/DDBJ whole genome shotgun (WGS) entry which is preliminary data.</text>
</comment>
<dbReference type="InterPro" id="IPR046341">
    <property type="entry name" value="SET_dom_sf"/>
</dbReference>
<dbReference type="Pfam" id="PF00855">
    <property type="entry name" value="PWWP"/>
    <property type="match status" value="1"/>
</dbReference>
<dbReference type="PROSITE" id="PS51805">
    <property type="entry name" value="EPHD"/>
    <property type="match status" value="1"/>
</dbReference>
<dbReference type="CDD" id="cd15495">
    <property type="entry name" value="PHD_ATX3_4_5_like"/>
    <property type="match status" value="1"/>
</dbReference>
<feature type="domain" description="Post-SET" evidence="17">
    <location>
        <begin position="1021"/>
        <end position="1037"/>
    </location>
</feature>
<dbReference type="PROSITE" id="PS50016">
    <property type="entry name" value="ZF_PHD_2"/>
    <property type="match status" value="2"/>
</dbReference>
<dbReference type="GO" id="GO:0032259">
    <property type="term" value="P:methylation"/>
    <property type="evidence" value="ECO:0007669"/>
    <property type="project" value="UniProtKB-KW"/>
</dbReference>
<dbReference type="CDD" id="cd15663">
    <property type="entry name" value="ePHD_ATX3_4_5_like"/>
    <property type="match status" value="1"/>
</dbReference>
<keyword evidence="2" id="KW-0489">Methyltransferase</keyword>
<dbReference type="Gene3D" id="3.30.40.10">
    <property type="entry name" value="Zinc/RING finger domain, C3HC4 (zinc finger)"/>
    <property type="match status" value="3"/>
</dbReference>
<feature type="region of interest" description="Disordered" evidence="14">
    <location>
        <begin position="77"/>
        <end position="101"/>
    </location>
</feature>
<dbReference type="Pfam" id="PF00628">
    <property type="entry name" value="PHD"/>
    <property type="match status" value="1"/>
</dbReference>
<gene>
    <name evidence="19" type="primary">ATX4_1</name>
    <name evidence="19" type="ORF">CASFOL_003300</name>
</gene>
<evidence type="ECO:0000256" key="13">
    <source>
        <dbReference type="PROSITE-ProRule" id="PRU00146"/>
    </source>
</evidence>
<keyword evidence="7 13" id="KW-0863">Zinc-finger</keyword>
<comment type="function">
    <text evidence="12">Histone methyltransferase.</text>
</comment>
<evidence type="ECO:0000259" key="18">
    <source>
        <dbReference type="PROSITE" id="PS51805"/>
    </source>
</evidence>
<comment type="catalytic activity">
    <reaction evidence="11">
        <text>L-lysyl-[histone] + S-adenosyl-L-methionine = N(6)-methyl-L-lysyl-[histone] + S-adenosyl-L-homocysteine + H(+)</text>
        <dbReference type="Rhea" id="RHEA:10024"/>
        <dbReference type="Rhea" id="RHEA-COMP:9845"/>
        <dbReference type="Rhea" id="RHEA-COMP:9846"/>
        <dbReference type="ChEBI" id="CHEBI:15378"/>
        <dbReference type="ChEBI" id="CHEBI:29969"/>
        <dbReference type="ChEBI" id="CHEBI:57856"/>
        <dbReference type="ChEBI" id="CHEBI:59789"/>
        <dbReference type="ChEBI" id="CHEBI:61929"/>
    </reaction>
</comment>
<dbReference type="InterPro" id="IPR034732">
    <property type="entry name" value="EPHD"/>
</dbReference>
<evidence type="ECO:0000256" key="8">
    <source>
        <dbReference type="ARBA" id="ARBA00022833"/>
    </source>
</evidence>
<dbReference type="CDD" id="cd15517">
    <property type="entry name" value="PHD_TCF19_like"/>
    <property type="match status" value="1"/>
</dbReference>
<feature type="compositionally biased region" description="Basic and acidic residues" evidence="14">
    <location>
        <begin position="81"/>
        <end position="94"/>
    </location>
</feature>
<dbReference type="InterPro" id="IPR025780">
    <property type="entry name" value="Hist-Lys_N-MeTrfase_ATX"/>
</dbReference>
<evidence type="ECO:0000256" key="4">
    <source>
        <dbReference type="ARBA" id="ARBA00022691"/>
    </source>
</evidence>
<dbReference type="InterPro" id="IPR013083">
    <property type="entry name" value="Znf_RING/FYVE/PHD"/>
</dbReference>
<evidence type="ECO:0000259" key="17">
    <source>
        <dbReference type="PROSITE" id="PS50868"/>
    </source>
</evidence>
<protein>
    <submittedName>
        <fullName evidence="19">Histone-lysine N-methyltransferase atx4</fullName>
    </submittedName>
</protein>
<evidence type="ECO:0000259" key="16">
    <source>
        <dbReference type="PROSITE" id="PS50280"/>
    </source>
</evidence>
<dbReference type="InterPro" id="IPR001214">
    <property type="entry name" value="SET_dom"/>
</dbReference>
<dbReference type="InterPro" id="IPR050701">
    <property type="entry name" value="Histone_Mod_Regulator"/>
</dbReference>
<dbReference type="PROSITE" id="PS01359">
    <property type="entry name" value="ZF_PHD_1"/>
    <property type="match status" value="1"/>
</dbReference>
<dbReference type="InterPro" id="IPR001965">
    <property type="entry name" value="Znf_PHD"/>
</dbReference>
<dbReference type="Pfam" id="PF13831">
    <property type="entry name" value="PHD_2"/>
    <property type="match status" value="1"/>
</dbReference>
<keyword evidence="8" id="KW-0862">Zinc</keyword>
<comment type="subcellular location">
    <subcellularLocation>
        <location evidence="1">Nucleus</location>
    </subcellularLocation>
</comment>
<feature type="domain" description="PHD-type" evidence="15">
    <location>
        <begin position="606"/>
        <end position="657"/>
    </location>
</feature>
<keyword evidence="10" id="KW-0539">Nucleus</keyword>
<evidence type="ECO:0000313" key="20">
    <source>
        <dbReference type="Proteomes" id="UP001632038"/>
    </source>
</evidence>
<keyword evidence="5" id="KW-0479">Metal-binding</keyword>
<dbReference type="Gene3D" id="2.30.30.140">
    <property type="match status" value="1"/>
</dbReference>
<dbReference type="Gene3D" id="2.170.270.10">
    <property type="entry name" value="SET domain"/>
    <property type="match status" value="1"/>
</dbReference>
<dbReference type="SUPFAM" id="SSF82199">
    <property type="entry name" value="SET domain"/>
    <property type="match status" value="1"/>
</dbReference>
<keyword evidence="6" id="KW-0677">Repeat</keyword>
<dbReference type="FunFam" id="2.170.270.10:FF:000058">
    <property type="entry name" value="Histone-lysine N-methyltransferase"/>
    <property type="match status" value="1"/>
</dbReference>
<dbReference type="Proteomes" id="UP001632038">
    <property type="component" value="Unassembled WGS sequence"/>
</dbReference>
<evidence type="ECO:0000256" key="3">
    <source>
        <dbReference type="ARBA" id="ARBA00022679"/>
    </source>
</evidence>
<keyword evidence="4" id="KW-0949">S-adenosyl-L-methionine</keyword>
<dbReference type="GO" id="GO:0048188">
    <property type="term" value="C:Set1C/COMPASS complex"/>
    <property type="evidence" value="ECO:0007669"/>
    <property type="project" value="UniProtKB-ARBA"/>
</dbReference>
<dbReference type="Pfam" id="PF00856">
    <property type="entry name" value="SET"/>
    <property type="match status" value="1"/>
</dbReference>
<dbReference type="InterPro" id="IPR011011">
    <property type="entry name" value="Znf_FYVE_PHD"/>
</dbReference>
<name>A0ABD3EK60_9LAMI</name>
<dbReference type="GO" id="GO:0008270">
    <property type="term" value="F:zinc ion binding"/>
    <property type="evidence" value="ECO:0007669"/>
    <property type="project" value="UniProtKB-KW"/>
</dbReference>
<dbReference type="InterPro" id="IPR003616">
    <property type="entry name" value="Post-SET_dom"/>
</dbReference>
<evidence type="ECO:0000313" key="19">
    <source>
        <dbReference type="EMBL" id="KAL3653619.1"/>
    </source>
</evidence>
<evidence type="ECO:0000256" key="14">
    <source>
        <dbReference type="SAM" id="MobiDB-lite"/>
    </source>
</evidence>
<evidence type="ECO:0000256" key="6">
    <source>
        <dbReference type="ARBA" id="ARBA00022737"/>
    </source>
</evidence>
<reference evidence="20" key="1">
    <citation type="journal article" date="2024" name="IScience">
        <title>Strigolactones Initiate the Formation of Haustorium-like Structures in Castilleja.</title>
        <authorList>
            <person name="Buerger M."/>
            <person name="Peterson D."/>
            <person name="Chory J."/>
        </authorList>
    </citation>
    <scope>NUCLEOTIDE SEQUENCE [LARGE SCALE GENOMIC DNA]</scope>
</reference>
<dbReference type="CDD" id="cd20143">
    <property type="entry name" value="PWWP_AtATX3-like"/>
    <property type="match status" value="1"/>
</dbReference>
<dbReference type="InterPro" id="IPR042011">
    <property type="entry name" value="ATX3/4/5_PHD"/>
</dbReference>
<dbReference type="GO" id="GO:0008168">
    <property type="term" value="F:methyltransferase activity"/>
    <property type="evidence" value="ECO:0007669"/>
    <property type="project" value="UniProtKB-KW"/>
</dbReference>
<dbReference type="PROSITE" id="PS50868">
    <property type="entry name" value="POST_SET"/>
    <property type="match status" value="1"/>
</dbReference>
<feature type="domain" description="PHD-type" evidence="15">
    <location>
        <begin position="411"/>
        <end position="467"/>
    </location>
</feature>
<keyword evidence="3" id="KW-0808">Transferase</keyword>
<evidence type="ECO:0000256" key="9">
    <source>
        <dbReference type="ARBA" id="ARBA00022853"/>
    </source>
</evidence>
<keyword evidence="20" id="KW-1185">Reference proteome</keyword>
<dbReference type="SMART" id="SM00249">
    <property type="entry name" value="PHD"/>
    <property type="match status" value="3"/>
</dbReference>
<organism evidence="19 20">
    <name type="scientific">Castilleja foliolosa</name>
    <dbReference type="NCBI Taxonomy" id="1961234"/>
    <lineage>
        <taxon>Eukaryota</taxon>
        <taxon>Viridiplantae</taxon>
        <taxon>Streptophyta</taxon>
        <taxon>Embryophyta</taxon>
        <taxon>Tracheophyta</taxon>
        <taxon>Spermatophyta</taxon>
        <taxon>Magnoliopsida</taxon>
        <taxon>eudicotyledons</taxon>
        <taxon>Gunneridae</taxon>
        <taxon>Pentapetalae</taxon>
        <taxon>asterids</taxon>
        <taxon>lamiids</taxon>
        <taxon>Lamiales</taxon>
        <taxon>Orobanchaceae</taxon>
        <taxon>Pedicularideae</taxon>
        <taxon>Castillejinae</taxon>
        <taxon>Castilleja</taxon>
    </lineage>
</organism>
<evidence type="ECO:0000259" key="15">
    <source>
        <dbReference type="PROSITE" id="PS50016"/>
    </source>
</evidence>
<dbReference type="InterPro" id="IPR019786">
    <property type="entry name" value="Zinc_finger_PHD-type_CS"/>
</dbReference>
<dbReference type="SUPFAM" id="SSF63748">
    <property type="entry name" value="Tudor/PWWP/MBT"/>
    <property type="match status" value="1"/>
</dbReference>
<evidence type="ECO:0000256" key="10">
    <source>
        <dbReference type="ARBA" id="ARBA00023242"/>
    </source>
</evidence>
<dbReference type="GO" id="GO:0006325">
    <property type="term" value="P:chromatin organization"/>
    <property type="evidence" value="ECO:0007669"/>
    <property type="project" value="UniProtKB-KW"/>
</dbReference>
<dbReference type="PANTHER" id="PTHR13793:SF132">
    <property type="entry name" value="HISTONE-LYSINE N-METHYLTRANSFERASE ATX5"/>
    <property type="match status" value="1"/>
</dbReference>
<evidence type="ECO:0000256" key="11">
    <source>
        <dbReference type="ARBA" id="ARBA00052314"/>
    </source>
</evidence>
<dbReference type="FunFam" id="3.30.40.10:FF:000464">
    <property type="entry name" value="Histone-lysine N-methyltransferase"/>
    <property type="match status" value="1"/>
</dbReference>
<evidence type="ECO:0000256" key="12">
    <source>
        <dbReference type="ARBA" id="ARBA00054897"/>
    </source>
</evidence>
<dbReference type="SUPFAM" id="SSF57903">
    <property type="entry name" value="FYVE/PHD zinc finger"/>
    <property type="match status" value="2"/>
</dbReference>
<dbReference type="SMART" id="SM00317">
    <property type="entry name" value="SET"/>
    <property type="match status" value="1"/>
</dbReference>
<dbReference type="InterPro" id="IPR041955">
    <property type="entry name" value="ATX3/4/5_ePHD"/>
</dbReference>
<sequence length="1037" mass="116715">MIVKKSLKSVVPILKRCRVGDSAGDDENSSASRKKRKVSTSYYPLHLLGEAAAGIIPLNGYGFQKIISKSVAVVGGGGEASESRSEEPKSKDVSRPPLVRTSRGRVQVLPSRFNDSVLDNWKKEKPVRDSVLDAEYVPPVKAKNNKFSLKTLSIHGDVNSYRKQNEKTSNGYKCRKFSPLSEIEIAELMNDGLRNGEELDERVKISGIDRLYSTKDFADGEIVWAISGRHCPAWPAIVLNQESQVPQQVLNFRIASTLCVMFFGYSGNGTQRDYAWIKSGLIFPFVDYVDRFQGQIELNDSKPGDLRSAIEEAFLAENGFNEMLMIEINAAAGNFDYLRSLTRGAFDASGANLDQNCNSVEQVMDMKKESLSCEGCGVSIEPILSKKSNSTAAGTIINRLCTSCARLKKMKHYCGICKKIRNQSDNGTWVRCNGCKVWVHAECDKFSKNNVKGLGTSDYFCPECKARFNFELSDSETLRYKSKNNKKDGKVSLPDKVSVVCSGVEGVYFPSLHLVVCKCGTCGLEKQALSDWERHTGSKTKNWKSSVRVKGSLLPLEQWMLQMAEFHERSLIPAKPVKRPSIKVRKQKLLTFLKEHHEPVHAKWTTERCAVCRWIEDWDSNKIIICIRCQIAVHQECYGARNVRDFTSWVCRACETPGIERECCLCPVKGGALKPTDVAPLWVHVTCAWFQPEVSFASDEIMEPALGILRIPSSSFVKICVVCKQIHGSCTQCSKCSTYYHAMCASRAGYRMELHCLEKNGKQFTKMVSYCAYHRAPNPDTVLIIETPKGTFSAKSMMLQNKRHAGARLISTSRVKIEEPPADDADEIDPFSAARCRVYKRTKTKKEAIAHQIMGPRHHSMSAIRSLNANRKTEKLREFSTFRERLRHLQKTEKDKVCFGRSEIHGWGLFARRDILEGEMVVEYRGEQVRRSVADLREACYRAEGKDCYLFKISEEVVVDATDAGNIARLINHSCTPNCYARIMSVGNDESRIVLIAKTNVTAGDELTYDYLFDPDEPDEFKVPCLCKSQNCRKFMN</sequence>
<keyword evidence="9" id="KW-0156">Chromatin regulator</keyword>